<evidence type="ECO:0000259" key="7">
    <source>
        <dbReference type="PROSITE" id="PS51190"/>
    </source>
</evidence>
<dbReference type="InterPro" id="IPR003152">
    <property type="entry name" value="FATC_dom"/>
</dbReference>
<dbReference type="GO" id="GO:0005634">
    <property type="term" value="C:nucleus"/>
    <property type="evidence" value="ECO:0007669"/>
    <property type="project" value="TreeGrafter"/>
</dbReference>
<dbReference type="SMART" id="SM01343">
    <property type="entry name" value="FATC"/>
    <property type="match status" value="1"/>
</dbReference>
<dbReference type="PROSITE" id="PS50290">
    <property type="entry name" value="PI3_4_KINASE_3"/>
    <property type="match status" value="1"/>
</dbReference>
<dbReference type="GO" id="GO:0035267">
    <property type="term" value="C:NuA4 histone acetyltransferase complex"/>
    <property type="evidence" value="ECO:0007669"/>
    <property type="project" value="TreeGrafter"/>
</dbReference>
<dbReference type="Pfam" id="PF02259">
    <property type="entry name" value="FAT"/>
    <property type="match status" value="1"/>
</dbReference>
<gene>
    <name evidence="8" type="primary">TRA1</name>
    <name evidence="8" type="ORF">LTR05_002438</name>
</gene>
<dbReference type="InterPro" id="IPR050517">
    <property type="entry name" value="DDR_Repair_Kinase"/>
</dbReference>
<dbReference type="InterPro" id="IPR036940">
    <property type="entry name" value="PI3/4_kinase_cat_sf"/>
</dbReference>
<dbReference type="GO" id="GO:0006355">
    <property type="term" value="P:regulation of DNA-templated transcription"/>
    <property type="evidence" value="ECO:0007669"/>
    <property type="project" value="TreeGrafter"/>
</dbReference>
<proteinExistence type="inferred from homology"/>
<feature type="domain" description="PI3K/PI4K catalytic" evidence="5">
    <location>
        <begin position="3440"/>
        <end position="3773"/>
    </location>
</feature>
<comment type="subunit">
    <text evidence="2">Associates with DNA double-strand breaks.</text>
</comment>
<comment type="caution">
    <text evidence="8">The sequence shown here is derived from an EMBL/GenBank/DDBJ whole genome shotgun (WGS) entry which is preliminary data.</text>
</comment>
<feature type="compositionally biased region" description="Basic and acidic residues" evidence="4">
    <location>
        <begin position="3242"/>
        <end position="3267"/>
    </location>
</feature>
<reference evidence="8 9" key="1">
    <citation type="submission" date="2023-08" db="EMBL/GenBank/DDBJ databases">
        <title>Black Yeasts Isolated from many extreme environments.</title>
        <authorList>
            <person name="Coleine C."/>
            <person name="Stajich J.E."/>
            <person name="Selbmann L."/>
        </authorList>
    </citation>
    <scope>NUCLEOTIDE SEQUENCE [LARGE SCALE GENOMIC DNA]</scope>
    <source>
        <strain evidence="8 9">CCFEE 5910</strain>
    </source>
</reference>
<dbReference type="PROSITE" id="PS51189">
    <property type="entry name" value="FAT"/>
    <property type="match status" value="1"/>
</dbReference>
<feature type="domain" description="FAT" evidence="6">
    <location>
        <begin position="2615"/>
        <end position="3171"/>
    </location>
</feature>
<feature type="compositionally biased region" description="Basic and acidic residues" evidence="4">
    <location>
        <begin position="3176"/>
        <end position="3192"/>
    </location>
</feature>
<dbReference type="PROSITE" id="PS51190">
    <property type="entry name" value="FATC"/>
    <property type="match status" value="1"/>
</dbReference>
<dbReference type="InterPro" id="IPR003151">
    <property type="entry name" value="PIK-rel_kinase_FAT"/>
</dbReference>
<evidence type="ECO:0000259" key="5">
    <source>
        <dbReference type="PROSITE" id="PS50290"/>
    </source>
</evidence>
<dbReference type="GO" id="GO:0006281">
    <property type="term" value="P:DNA repair"/>
    <property type="evidence" value="ECO:0007669"/>
    <property type="project" value="TreeGrafter"/>
</dbReference>
<dbReference type="Pfam" id="PF20206">
    <property type="entry name" value="Tra1_ring"/>
    <property type="match status" value="1"/>
</dbReference>
<accession>A0AAN7T2E8</accession>
<dbReference type="EMBL" id="JAVRRJ010000002">
    <property type="protein sequence ID" value="KAK5088221.1"/>
    <property type="molecule type" value="Genomic_DNA"/>
</dbReference>
<dbReference type="Gene3D" id="1.10.1070.11">
    <property type="entry name" value="Phosphatidylinositol 3-/4-kinase, catalytic domain"/>
    <property type="match status" value="1"/>
</dbReference>
<protein>
    <submittedName>
        <fullName evidence="8">Transcription-associated protein 1</fullName>
    </submittedName>
</protein>
<dbReference type="InterPro" id="IPR046805">
    <property type="entry name" value="Tra1_ring"/>
</dbReference>
<evidence type="ECO:0000259" key="6">
    <source>
        <dbReference type="PROSITE" id="PS51189"/>
    </source>
</evidence>
<dbReference type="Pfam" id="PF20175">
    <property type="entry name" value="Tra1_central"/>
    <property type="match status" value="1"/>
</dbReference>
<feature type="region of interest" description="Disordered" evidence="4">
    <location>
        <begin position="160"/>
        <end position="204"/>
    </location>
</feature>
<dbReference type="SUPFAM" id="SSF56112">
    <property type="entry name" value="Protein kinase-like (PK-like)"/>
    <property type="match status" value="1"/>
</dbReference>
<dbReference type="InterPro" id="IPR016024">
    <property type="entry name" value="ARM-type_fold"/>
</dbReference>
<comment type="similarity">
    <text evidence="1">Belongs to the PI3/PI4-kinase family. TRA1 subfamily.</text>
</comment>
<dbReference type="InterPro" id="IPR000403">
    <property type="entry name" value="PI3/4_kinase_cat_dom"/>
</dbReference>
<dbReference type="Pfam" id="PF02260">
    <property type="entry name" value="FATC"/>
    <property type="match status" value="1"/>
</dbReference>
<dbReference type="PANTHER" id="PTHR11139:SF1">
    <property type="entry name" value="TRANSFORMATION_TRANSCRIPTION DOMAIN-ASSOCIATED PROTEIN"/>
    <property type="match status" value="1"/>
</dbReference>
<dbReference type="PANTHER" id="PTHR11139">
    <property type="entry name" value="ATAXIA TELANGIECTASIA MUTATED ATM -RELATED"/>
    <property type="match status" value="1"/>
</dbReference>
<evidence type="ECO:0000256" key="2">
    <source>
        <dbReference type="ARBA" id="ARBA00011370"/>
    </source>
</evidence>
<dbReference type="SMART" id="SM00146">
    <property type="entry name" value="PI3Kc"/>
    <property type="match status" value="1"/>
</dbReference>
<evidence type="ECO:0000313" key="9">
    <source>
        <dbReference type="Proteomes" id="UP001309876"/>
    </source>
</evidence>
<evidence type="ECO:0000256" key="1">
    <source>
        <dbReference type="ARBA" id="ARBA00007234"/>
    </source>
</evidence>
<dbReference type="CDD" id="cd05163">
    <property type="entry name" value="PIKK_TRRAP"/>
    <property type="match status" value="1"/>
</dbReference>
<feature type="compositionally biased region" description="Low complexity" evidence="4">
    <location>
        <begin position="169"/>
        <end position="182"/>
    </location>
</feature>
<dbReference type="InterPro" id="IPR011009">
    <property type="entry name" value="Kinase-like_dom_sf"/>
</dbReference>
<feature type="domain" description="FATC" evidence="7">
    <location>
        <begin position="3838"/>
        <end position="3870"/>
    </location>
</feature>
<feature type="compositionally biased region" description="Polar residues" evidence="4">
    <location>
        <begin position="3195"/>
        <end position="3238"/>
    </location>
</feature>
<evidence type="ECO:0000313" key="8">
    <source>
        <dbReference type="EMBL" id="KAK5088221.1"/>
    </source>
</evidence>
<dbReference type="InterPro" id="IPR014009">
    <property type="entry name" value="PIK_FAT"/>
</dbReference>
<name>A0AAN7T2E8_9EURO</name>
<comment type="function">
    <text evidence="3">Serine/threonine protein kinase which activates checkpoint signaling upon genotoxic stresses such as ionizing radiation (IR), ultraviolet light (UV), or DNA replication stalling, thereby acting as a DNA damage sensor. Recognizes the substrate consensus sequence [ST]-Q. Phosphorylates histone H2A to form H2AS128ph (gamma-H2A) at sites of DNA damage, involved in the regulation of DNA damage response mechanism. Required for the control of telomere length and genome stability.</text>
</comment>
<dbReference type="SUPFAM" id="SSF48371">
    <property type="entry name" value="ARM repeat"/>
    <property type="match status" value="2"/>
</dbReference>
<organism evidence="8 9">
    <name type="scientific">Lithohypha guttulata</name>
    <dbReference type="NCBI Taxonomy" id="1690604"/>
    <lineage>
        <taxon>Eukaryota</taxon>
        <taxon>Fungi</taxon>
        <taxon>Dikarya</taxon>
        <taxon>Ascomycota</taxon>
        <taxon>Pezizomycotina</taxon>
        <taxon>Eurotiomycetes</taxon>
        <taxon>Chaetothyriomycetidae</taxon>
        <taxon>Chaetothyriales</taxon>
        <taxon>Trichomeriaceae</taxon>
        <taxon>Lithohypha</taxon>
    </lineage>
</organism>
<dbReference type="Pfam" id="PF00454">
    <property type="entry name" value="PI3_PI4_kinase"/>
    <property type="match status" value="1"/>
</dbReference>
<dbReference type="InterPro" id="IPR046807">
    <property type="entry name" value="Tra1_central"/>
</dbReference>
<dbReference type="Proteomes" id="UP001309876">
    <property type="component" value="Unassembled WGS sequence"/>
</dbReference>
<feature type="region of interest" description="Disordered" evidence="4">
    <location>
        <begin position="1007"/>
        <end position="1026"/>
    </location>
</feature>
<sequence length="3870" mass="440004">MDTLQKIDLYATRLADIKQDVKYKAGVASELRDSVESLCTPPPTYSKFLSKLWPVFKKILEGKPDFSPNTAEHVLRNQILEVIHRLQHQSPELEPYAVDMIDTLMALVRVENEDNAVLCLQTIMYLEKSQPKATESKVLPFLELIQEMFDQMEQVVKDTFDAPAPPTLPATATPNLTTQATQSPRPGSPATVVSDPGAEKKDHTPLARGMQSFKVLAECPIIVVSIMQAHRPLVQGYVTNFVPSIKNILLLQAKAQEKAHAEAAKNNTIFTGVSKDIKNRAAFGEFITAQVKTMSFLAYLLRVYANKLSDFLPTLPGVVVRLLKDCPREKSSARKELLVAIRHIINFNYRKIFLNKIDDLLDEQILIGDGLTVYETMRPLAYSMLADLIHHVRESLNKDQIRRTIEVYTKNLHDNFPGTSFQTMSAKLLLNMAESITKLENKEDARYFLILILDAIGDKFAAMNHQYNNAVKLSMLYADKSKDKETDNYFDDRDQVPDWDEIDIFNAMPIKTSNPRERGADPVSDNKFLFKNLVNGLKNMFYQLKACNPANVTLDPATAPPNWSEVSFGYNAEEVQVITKLFHEGARVFRYYSSDSTIPDISYTSPTDFMASHSMAHMSREEKELLESFGTVFHCVDPATFHEVFQTEIPHLHDLMFEHTALLHLPQFFLASEATSPAFAGMVLQYLMDKLPEVGSSDIKRSSILLRMFKLSFMAVTLFSAHNEQVLHPHVTKIVTQCVQLSVVADKPIHYYILLRSLFRSIGGGRFELLYKEILPLLEMLLETFNHLLQGARDQHDRDLYVELTLTVPARLSHLLPHLGHLMRPLVVALGAGPDLVGQGLRTLELCVDNLTADYLDPIMAPIMDDLMTALFEHLKPQPYQHFHSHTTMRILGKLGGRSRKFLNRPPELNYRIATDDEPSFNAKLRDTNQERPFPLSPGIDLAVRKLNEATRTPSVKANDVYYKQHAFQLLKMFIGVNQLPDEMAALLRLQANDLLAKRFGTYSNILSPKNSSQSPQPAHSVQQQKAQEETLKKLLKACFAATSSEELAPAASELIANVCRHFTIVELGQALCEAGWKTREFDVGLEDSMRFLSTHILADVLVDCFASDNIVVREAAEQAIFIIRDTARTIFGNDENAARLPVFSHLVYTFCARCREVEWFTKAGAALAVELLVTKVDLGQAFLLSKQLDLIKALLFVIKDTPSEVPASTRIVAENTLEFILHRTCKGLNKESLSDDKGRLYTLCTTFITELSHMNPHVRDAAQQAFKIIAGEVGAEVHELILPVRDRLLQPIFSKPLRALPFLTQTGFIDAITYALNLGHDLVPLNDQLHRLMMESLALADAEADILHPKPDEYNNAELIKNLRVSCLKLLSMAMTLQDFATTQNNSRARIITVFFKLLYSKSKEIIDAANDGLKEVLAQTNKLPKDLLQNGLRPILMNLQDSKRLTVAGLEGLARLLTLLTNYFKVEIGARLLEHMKVIADEQLLQKVSFNLVEQQPQMKIVAAILNIFHLLPPAATTFMKDLVDNVLDLEHKLRRTTNSLFRIPLILYLNKYPSESWAFFSSRLSEERYGRFLGQVLADEASGPLRKHIQTETDSILKTTFEESVNDDKYIAIINTIYLVYSITLHEDGQDWLKDQVQLRKNLLSATKDLQARLKKDQLVKTQRLRAVQAVDQLVTIVTRYLSLPDCNANYLWDFMAACAQGDLKSGVTLQQFLYSSIVCSPSTQHQQSLVVRGLETYNSKTVSQRFKTFIMHNVVNPIIAQDVKRERTNFERSGPVLDKAIRELIAEKLWRNPPSDVPDEWAQRGVDHARMEAFQLSAFLTKYHKDDFSDVRKEIVKYSWACIRLEDTINKYASYVLISYYFRSYEAPPKPIIQVYNQLLKAHQNEGKTLVTQALDILAPVLSIRLPATGPGEKGRPHWARLPKKILCEETGNLSQVQSIFQFIARQPELFYDSREYYVVTMVQMLHKIAPPIGASNEAKKMALSLVQLVLTWEKTRLSQASPQASKRDIDGRPVSSPGRDAWQIPLEQRTLIIKYLITFVASLQERYPVPAADLKQKAIQKNAQQPVSNELVVKATGMLQELLTSPLWTDIEVGLYEKAVDSTLTGEKADKPDEKHLTTMINSLQVIRILLSIKSGEWIASHIDTISRLLEKVLKSEDTEIQDCLHYAAPDDKAPPLMVQVLQAIPQEKQEDEDAMELDGAQSDFLTKFGKTFVGDLLGSGTLVPGINNLWTLSKVQPSAVDEHFKSSMRALQGKLAKDHLNAYVAPIGPPPQGWRPGEPIMEPYELALGIDLIKKTIDVLASRMSTLGDDRRPFLSVLASIVEKSFNVELCNKILDMVERWVFDSAEAWPTLKEKTAVLHKMLVFEKWPKPDLLDRFLELVLKIYEDRAITRTELTVRLEHAFLIGTRAKDVKMRSRFMNIFNNALSESANKRLEYVLTVQNWDTLADSFWLKQASQLLVGSIEVNSPARLHHEDMRICPISELYKKELVSKEQEQDELIIEESLENLVASQKRFNQELSEVRAKHILEPVVQLQHIDDWVACDLWTKLFPLFWSCLAREERIDLEKGMVTLLTREYHQRQLNNRPNVVQALLEGCVRAKPRFKIPPHVMKFLSRHYDAWYTTLVSLEESAVNPVIDTPAVRESNLDALVEIYAGLQEDDLFYGTWRRRCKFMETNAALSYEQHGMWDKAQQLWEAAQVKARTGVVPFSQGEYYVWEDHWLICAQRLQQWDILVEFAKHENFNDLLLEAMWRNIDAWGNEEHRLSLNNMIKSVSDSPTPRRAFFQAFMALLQYNGKQIPRAEFQHVCDEATQLSIRKWHQLPKRLTNAHGPILQNFQQLVELHDASIICDSLMSTNERNLDSKSQEVKLLLQAWRDRLPNIWDDINAWQDLVTWRQHVFQLVNSTYLPLIPQQAGQNVGNSSYAFRGYHETAWIINKFAHIARKHNMPEICINQLGKIYTLPNIEIQEAFLKLREQAKCHYQNDAELHNGLDVINNTNLNYFGLQQKAEFYTLKGMFLAKLKQSDDADNAFGVALHYDLRLAKAWAEWGQYCDRKFKENSRDIQAASNAVRVYLEAAGLYKNHKSRKILSRVLWLLSLDNKEGQISKAFEEFKGDIPVWYWTTFIPQLLGSLEHKEAPLAKSILARIAKQFPQALFYHLRATREEFMTKKKQFEARQAQKEAREKQQQGSQQTPKHEQSQPSPQQDQNGLKSRPSTANGDGQAQPNSNATPTSPKPKQEPNGDAKPPVDSEAPKAEAPKKPWDHADEVMAGLKTAFPLLALSMETMTDQISKHFKCPPDEDAHRLIVALLNDGLAYIGRTPVYYAEGAKLPTATEANITRFAESVLPAHLRNSFEADFVRVKPTMYEYIHKLRRWREKLEQKLDHRQQWGPLESYSHHLSEFKFLKFDDSVEVPGQYQEHKDKNTDFVRIERFMPTVQLIRGNGVCHRRLTIRGHDGSLHPFAVQHPTGRNVRREERIVQLFRIFNQTLAKRKESRRRNLYFHLPSFVPIAPHIRLVEDDASYVSLQTIYEDYCRQSPTTGSPMSRDDPILFGFERTRTIVEQNKTTSRTPEQMAMMRTELFSQVQERWMPNVIALRYFQGIYSSFADFWLFRKHFAYQYAATTFLTYIMYMAARYPSKINIARRNGDIWSSDLLPSINSQRGLFLNPEAVPFRLTPNIQILMGPIAVEGIFTSSLMAIARCLAEHDSGYDMEQTLAIFVRDEMYNWISTRSGGGGVGGHGAGIELGRLEDPNELREVVAVNVQSITRRARMLGTTQLGVTPTPPTAANANANTNTANTNGEGSAAAVAGATNPTTAVATTANPNAPAGVGGVLPACQNVVDLVSKATDPSKLAQMDGLWYPWL</sequence>
<evidence type="ECO:0000256" key="4">
    <source>
        <dbReference type="SAM" id="MobiDB-lite"/>
    </source>
</evidence>
<feature type="region of interest" description="Disordered" evidence="4">
    <location>
        <begin position="3176"/>
        <end position="3267"/>
    </location>
</feature>
<keyword evidence="9" id="KW-1185">Reference proteome</keyword>
<dbReference type="GO" id="GO:0000124">
    <property type="term" value="C:SAGA complex"/>
    <property type="evidence" value="ECO:0007669"/>
    <property type="project" value="TreeGrafter"/>
</dbReference>
<evidence type="ECO:0000256" key="3">
    <source>
        <dbReference type="ARBA" id="ARBA00025079"/>
    </source>
</evidence>